<evidence type="ECO:0000259" key="10">
    <source>
        <dbReference type="PROSITE" id="PS52004"/>
    </source>
</evidence>
<dbReference type="SMART" id="SM00822">
    <property type="entry name" value="PKS_KR"/>
    <property type="match status" value="1"/>
</dbReference>
<keyword evidence="13" id="KW-1185">Reference proteome</keyword>
<proteinExistence type="predicted"/>
<evidence type="ECO:0000313" key="12">
    <source>
        <dbReference type="EMBL" id="PMD40600.1"/>
    </source>
</evidence>
<sequence>MGSTEETHNSMGEIAVIGLSCRFPGGATTPAKFWELLSEKKSAYSEAPASRYSAKGFHHPADKINTLSSTGGHFLEGDVAAFDAPFFNITAQEAKAMDPTARMLLEVTYEAFENSGLPIEDLVGSQTSCYVGCFTRDYHEMLMRDAETSPMYAGTGTGFSLLSNRISWFYDLRGPSMTLDTACSSSLVGLHLACQGLRTGESKVAVVSGANLILSPDLAMWLSNLHMTSKDGLSRSFADGTTGYGRGEGIATLILKPLADALRDGDPIRSVIRGTGVNQDGHTTGITLPNSEAQADLIRSTYHSAGLDFSRTGYFEAHGTGTAVGDPLELGAVAKTLASVRDPGDELFVGSVKSNIGHLEGAAGLAGVIKCILMLESGTILPNIHFDKPNRRIPFKKWKICVPTTLLPWPSDRLMRASVNSFGYGGTNAHAILDDAGEFLAQQGLRDNEIADFPVIAHEKTSRHQRLLVFSARDEAALDRMRIRYGEHLERLISASKFQNEADESAYLDKISFTLSDRRSRFDWKAHVSASSIKELRDVLTKSKFTPIHSTAEPRIGFIFTGQGAQWARMGLELLQYPVFKASVSDADTYLKDVLGSEWSVLEELQRDEKTSTIQRAKISQPICTVLQVALVDLLQTWNVKASAVVGHSSGEIGAAYCYGAITREDAWRISYFRGKICSELHDEAPELKGSMMAAGLSPEDAQKYIVKLTQGKVVVACVNSPSSVTISGDEAGIDELSEILKTDSVFCRKLKVENAYHSHHMQLIAEKYHESIAGFITRIPPTSSLKNMKMASSVTGDLATHADFGPEYWIRNLVSPVLFSNAVEALSKNIGQRRRRAKVGESALDFLLEIGPHAALKGPLRQILQHQSITNFTYRSMLLRGEDAAKTAVETAGILYCHGARVIVPEVSNFATSQKPLTDLPSYPWNHSLTYWSESRLSQNYRSREHGRHDLLGAVAIGSDEMEPKWRHFLRTSDNPWIRDHVVQSSILYPGAGIIAMPIEAARKLADEDKEIDKIILRDVQIHKAIVINDDQEGVETFLHMRRQNLGPDRSWTGWWEFSVTTRIEDQDLQENGSGLVKVTYKSDRSQQWTTGRNLDFESLKRELSDAKEKCIHRIEPKDFYNATAIAGLQYGPSFQGLTELYTGKDYCHCVISISDTKHKMPAQAESSHLIHPTTLDVIFHSLFAALGEDGLEFKNAAVPIAFESLSISADLPSGAGSRFSGFCHATRSGSREVVADIFMSDMKWDEAKVQVKGIRCRELPRAETDNSSVTKAPCGTLVWKPDIDFLDADTLPGFLSEQYSGNAEGLLHGNGKFSSKKSILKMVELAAHKNPNLSVLQVGDVASEFTNSIISTLASGHGSIQLFSKYILADVDRKAIETAEELFQNRKLKLAFATLDENLDLKEQDVPTNSTDLLLLFIDVGSTVQRQQLLSGIRRVLKPGGYVIALMSKTNGALVEEVIDLEKQTTETDYLSLLLSGSPKYGAEESASNPESLVIARKYVSAEVNKLPETVFILTPHSPSHQVITIVNEFTKMASERGMQAQKMTWPPQLSETQSHSVISLLELETSFIAEVSFVDFSTLKTLVLQSSRMLWVSRGCDPVMNAAVGYLRSVKNENPNLNLQYLRLEDQLHQSFSRFADVILKVAATPTIEREFVEIEGRLCINRWVADEGMSRALVDDQFSVPHEHMAIGESLTGLELAIGNPKELDSWYFDSKRDSTIELKPNEVEIEVKAIGLNARDLIAREQKYNSPDKELSGFAIRVGSQCTRIQPGDRVCAIGTGSYSTTYRVDESLCHQIPLHANFEEASCWPITYGAAYHALLQIAKLKSENTVLVQAAASAIGQAAVQLAQAVGANVYAMVRTAEEFNIMESFDLPKDHIFGDNDQDLAADIKRLTQGKGFDIILNQSLAGDAFRQLWLATASHGIFIDASRADVSNEAVLSIAPFQRGASYHIMNTDSIFLENPSLASEIMKDTGSNLRKFGIQPTTTKAVFAANQVGKAFAHLQSHGNVGRTIVTFNHSDQVPISPNARNTLILDSTSTYIIAGGLGGLGQSLAWLLIEHGAKFLVFLSRSGAKSTDAQKFMAKLAISNVVAKSYACNISDEGALKGVLQQCSEEMPPIKGIIQSAAVLNDSVYENMTHEMWQGAIRPKIQGTRLLHGLLPKDMDFFVMLSSISGVVGNRSQANYAAGNTFQDALAQHRRERGLPAVSIDLGLMLDIGLIAQRGGSTNLKKSEAVGLYEHEFHAIVTAAIAGSYGQSETPTQLITGLPTGGILRSGGLEEPFYYDDPRFSLLKKSGLDDDADDDAGTSGGSSAEASFISQLPQCGSLQEASSLISHALCARLARSLQTAPENIDSGKPLHTYGVDSLMAVDFRTWILIQIKAEISLFDVLSGGSIEALASKIAAISKLVPVGVDRRGSLDDRRGSLSMAREDNGPAIRSV</sequence>
<dbReference type="Pfam" id="PF14765">
    <property type="entry name" value="PS-DH"/>
    <property type="match status" value="1"/>
</dbReference>
<evidence type="ECO:0000256" key="8">
    <source>
        <dbReference type="PROSITE-ProRule" id="PRU01363"/>
    </source>
</evidence>
<evidence type="ECO:0000313" key="13">
    <source>
        <dbReference type="Proteomes" id="UP000235786"/>
    </source>
</evidence>
<dbReference type="InterPro" id="IPR013968">
    <property type="entry name" value="PKS_KR"/>
</dbReference>
<dbReference type="InterPro" id="IPR016039">
    <property type="entry name" value="Thiolase-like"/>
</dbReference>
<dbReference type="CDD" id="cd00833">
    <property type="entry name" value="PKS"/>
    <property type="match status" value="1"/>
</dbReference>
<dbReference type="SUPFAM" id="SSF53335">
    <property type="entry name" value="S-adenosyl-L-methionine-dependent methyltransferases"/>
    <property type="match status" value="1"/>
</dbReference>
<dbReference type="Gene3D" id="3.90.180.10">
    <property type="entry name" value="Medium-chain alcohol dehydrogenases, catalytic domain"/>
    <property type="match status" value="1"/>
</dbReference>
<dbReference type="InterPro" id="IPR036291">
    <property type="entry name" value="NAD(P)-bd_dom_sf"/>
</dbReference>
<dbReference type="InterPro" id="IPR013154">
    <property type="entry name" value="ADH-like_N"/>
</dbReference>
<dbReference type="SUPFAM" id="SSF53901">
    <property type="entry name" value="Thiolase-like"/>
    <property type="match status" value="1"/>
</dbReference>
<dbReference type="Gene3D" id="3.40.50.150">
    <property type="entry name" value="Vaccinia Virus protein VP39"/>
    <property type="match status" value="1"/>
</dbReference>
<dbReference type="InterPro" id="IPR049551">
    <property type="entry name" value="PKS_DH_C"/>
</dbReference>
<organism evidence="12 13">
    <name type="scientific">Hyaloscypha variabilis (strain UAMH 11265 / GT02V1 / F)</name>
    <name type="common">Meliniomyces variabilis</name>
    <dbReference type="NCBI Taxonomy" id="1149755"/>
    <lineage>
        <taxon>Eukaryota</taxon>
        <taxon>Fungi</taxon>
        <taxon>Dikarya</taxon>
        <taxon>Ascomycota</taxon>
        <taxon>Pezizomycotina</taxon>
        <taxon>Leotiomycetes</taxon>
        <taxon>Helotiales</taxon>
        <taxon>Hyaloscyphaceae</taxon>
        <taxon>Hyaloscypha</taxon>
        <taxon>Hyaloscypha variabilis</taxon>
    </lineage>
</organism>
<dbReference type="SMART" id="SM00823">
    <property type="entry name" value="PKS_PP"/>
    <property type="match status" value="1"/>
</dbReference>
<dbReference type="InterPro" id="IPR013216">
    <property type="entry name" value="Methyltransf_11"/>
</dbReference>
<dbReference type="GO" id="GO:0004315">
    <property type="term" value="F:3-oxoacyl-[acyl-carrier-protein] synthase activity"/>
    <property type="evidence" value="ECO:0007669"/>
    <property type="project" value="InterPro"/>
</dbReference>
<dbReference type="PROSITE" id="PS52004">
    <property type="entry name" value="KS3_2"/>
    <property type="match status" value="1"/>
</dbReference>
<dbReference type="GO" id="GO:0016491">
    <property type="term" value="F:oxidoreductase activity"/>
    <property type="evidence" value="ECO:0007669"/>
    <property type="project" value="UniProtKB-KW"/>
</dbReference>
<keyword evidence="5" id="KW-0560">Oxidoreductase</keyword>
<dbReference type="Gene3D" id="1.10.1200.10">
    <property type="entry name" value="ACP-like"/>
    <property type="match status" value="1"/>
</dbReference>
<evidence type="ECO:0000256" key="2">
    <source>
        <dbReference type="ARBA" id="ARBA00022553"/>
    </source>
</evidence>
<dbReference type="Gene3D" id="3.40.50.720">
    <property type="entry name" value="NAD(P)-binding Rossmann-like Domain"/>
    <property type="match status" value="1"/>
</dbReference>
<keyword evidence="2" id="KW-0597">Phosphoprotein</keyword>
<feature type="active site" description="Proton acceptor; for dehydratase activity" evidence="8">
    <location>
        <position position="982"/>
    </location>
</feature>
<dbReference type="Proteomes" id="UP000235786">
    <property type="component" value="Unassembled WGS sequence"/>
</dbReference>
<dbReference type="GO" id="GO:0006633">
    <property type="term" value="P:fatty acid biosynthetic process"/>
    <property type="evidence" value="ECO:0007669"/>
    <property type="project" value="InterPro"/>
</dbReference>
<keyword evidence="3" id="KW-0808">Transferase</keyword>
<dbReference type="GO" id="GO:0031177">
    <property type="term" value="F:phosphopantetheine binding"/>
    <property type="evidence" value="ECO:0007669"/>
    <property type="project" value="InterPro"/>
</dbReference>
<dbReference type="InterPro" id="IPR032821">
    <property type="entry name" value="PKS_assoc"/>
</dbReference>
<dbReference type="InterPro" id="IPR014043">
    <property type="entry name" value="Acyl_transferase_dom"/>
</dbReference>
<evidence type="ECO:0000256" key="7">
    <source>
        <dbReference type="ARBA" id="ARBA00023315"/>
    </source>
</evidence>
<evidence type="ECO:0000256" key="1">
    <source>
        <dbReference type="ARBA" id="ARBA00022450"/>
    </source>
</evidence>
<feature type="region of interest" description="N-terminal hotdog fold" evidence="8">
    <location>
        <begin position="950"/>
        <end position="1085"/>
    </location>
</feature>
<dbReference type="PROSITE" id="PS00606">
    <property type="entry name" value="KS3_1"/>
    <property type="match status" value="1"/>
</dbReference>
<keyword evidence="7" id="KW-0012">Acyltransferase</keyword>
<feature type="domain" description="Ketosynthase family 3 (KS3)" evidence="10">
    <location>
        <begin position="11"/>
        <end position="435"/>
    </location>
</feature>
<dbReference type="InterPro" id="IPR011032">
    <property type="entry name" value="GroES-like_sf"/>
</dbReference>
<feature type="region of interest" description="C-terminal hotdog fold" evidence="8">
    <location>
        <begin position="1113"/>
        <end position="1267"/>
    </location>
</feature>
<dbReference type="SUPFAM" id="SSF55048">
    <property type="entry name" value="Probable ACP-binding domain of malonyl-CoA ACP transacylase"/>
    <property type="match status" value="1"/>
</dbReference>
<dbReference type="SMART" id="SM00826">
    <property type="entry name" value="PKS_DH"/>
    <property type="match status" value="1"/>
</dbReference>
<dbReference type="InterPro" id="IPR014031">
    <property type="entry name" value="Ketoacyl_synth_C"/>
</dbReference>
<dbReference type="SMART" id="SM00829">
    <property type="entry name" value="PKS_ER"/>
    <property type="match status" value="1"/>
</dbReference>
<dbReference type="InterPro" id="IPR050091">
    <property type="entry name" value="PKS_NRPS_Biosynth_Enz"/>
</dbReference>
<dbReference type="InterPro" id="IPR018201">
    <property type="entry name" value="Ketoacyl_synth_AS"/>
</dbReference>
<dbReference type="SMART" id="SM00827">
    <property type="entry name" value="PKS_AT"/>
    <property type="match status" value="1"/>
</dbReference>
<gene>
    <name evidence="12" type="ORF">L207DRAFT_459240</name>
</gene>
<dbReference type="Pfam" id="PF00109">
    <property type="entry name" value="ketoacyl-synt"/>
    <property type="match status" value="1"/>
</dbReference>
<evidence type="ECO:0000259" key="11">
    <source>
        <dbReference type="PROSITE" id="PS52019"/>
    </source>
</evidence>
<dbReference type="Pfam" id="PF00107">
    <property type="entry name" value="ADH_zinc_N"/>
    <property type="match status" value="1"/>
</dbReference>
<keyword evidence="6" id="KW-0511">Multifunctional enzyme</keyword>
<dbReference type="Gene3D" id="3.10.129.110">
    <property type="entry name" value="Polyketide synthase dehydratase"/>
    <property type="match status" value="1"/>
</dbReference>
<dbReference type="Pfam" id="PF08659">
    <property type="entry name" value="KR"/>
    <property type="match status" value="1"/>
</dbReference>
<dbReference type="InterPro" id="IPR009081">
    <property type="entry name" value="PP-bd_ACP"/>
</dbReference>
<evidence type="ECO:0000256" key="3">
    <source>
        <dbReference type="ARBA" id="ARBA00022679"/>
    </source>
</evidence>
<dbReference type="InterPro" id="IPR042104">
    <property type="entry name" value="PKS_dehydratase_sf"/>
</dbReference>
<dbReference type="CDD" id="cd05195">
    <property type="entry name" value="enoyl_red"/>
    <property type="match status" value="1"/>
</dbReference>
<keyword evidence="4" id="KW-0521">NADP</keyword>
<dbReference type="Pfam" id="PF08240">
    <property type="entry name" value="ADH_N"/>
    <property type="match status" value="1"/>
</dbReference>
<dbReference type="SUPFAM" id="SSF50129">
    <property type="entry name" value="GroES-like"/>
    <property type="match status" value="1"/>
</dbReference>
<dbReference type="InterPro" id="IPR029063">
    <property type="entry name" value="SAM-dependent_MTases_sf"/>
</dbReference>
<dbReference type="SUPFAM" id="SSF47336">
    <property type="entry name" value="ACP-like"/>
    <property type="match status" value="1"/>
</dbReference>
<dbReference type="Pfam" id="PF16197">
    <property type="entry name" value="KAsynt_C_assoc"/>
    <property type="match status" value="1"/>
</dbReference>
<dbReference type="PROSITE" id="PS50075">
    <property type="entry name" value="CARRIER"/>
    <property type="match status" value="1"/>
</dbReference>
<feature type="domain" description="PKS/mFAS DH" evidence="11">
    <location>
        <begin position="950"/>
        <end position="1267"/>
    </location>
</feature>
<dbReference type="Pfam" id="PF02801">
    <property type="entry name" value="Ketoacyl-synt_C"/>
    <property type="match status" value="1"/>
</dbReference>
<dbReference type="Pfam" id="PF21089">
    <property type="entry name" value="PKS_DH_N"/>
    <property type="match status" value="1"/>
</dbReference>
<dbReference type="SUPFAM" id="SSF51735">
    <property type="entry name" value="NAD(P)-binding Rossmann-fold domains"/>
    <property type="match status" value="2"/>
</dbReference>
<dbReference type="InterPro" id="IPR020807">
    <property type="entry name" value="PKS_DH"/>
</dbReference>
<dbReference type="SMART" id="SM00825">
    <property type="entry name" value="PKS_KS"/>
    <property type="match status" value="1"/>
</dbReference>
<dbReference type="STRING" id="1149755.A0A2J6RQ24"/>
<evidence type="ECO:0000256" key="4">
    <source>
        <dbReference type="ARBA" id="ARBA00022857"/>
    </source>
</evidence>
<evidence type="ECO:0000259" key="9">
    <source>
        <dbReference type="PROSITE" id="PS50075"/>
    </source>
</evidence>
<dbReference type="PANTHER" id="PTHR43775:SF29">
    <property type="entry name" value="ASPERFURANONE POLYKETIDE SYNTHASE AFOG-RELATED"/>
    <property type="match status" value="1"/>
</dbReference>
<evidence type="ECO:0000256" key="5">
    <source>
        <dbReference type="ARBA" id="ARBA00023002"/>
    </source>
</evidence>
<dbReference type="OrthoDB" id="329835at2759"/>
<dbReference type="InterPro" id="IPR049552">
    <property type="entry name" value="PKS_DH_N"/>
</dbReference>
<dbReference type="EMBL" id="KZ613945">
    <property type="protein sequence ID" value="PMD40600.1"/>
    <property type="molecule type" value="Genomic_DNA"/>
</dbReference>
<reference evidence="12 13" key="1">
    <citation type="submission" date="2016-04" db="EMBL/GenBank/DDBJ databases">
        <title>A degradative enzymes factory behind the ericoid mycorrhizal symbiosis.</title>
        <authorList>
            <consortium name="DOE Joint Genome Institute"/>
            <person name="Martino E."/>
            <person name="Morin E."/>
            <person name="Grelet G."/>
            <person name="Kuo A."/>
            <person name="Kohler A."/>
            <person name="Daghino S."/>
            <person name="Barry K."/>
            <person name="Choi C."/>
            <person name="Cichocki N."/>
            <person name="Clum A."/>
            <person name="Copeland A."/>
            <person name="Hainaut M."/>
            <person name="Haridas S."/>
            <person name="Labutti K."/>
            <person name="Lindquist E."/>
            <person name="Lipzen A."/>
            <person name="Khouja H.-R."/>
            <person name="Murat C."/>
            <person name="Ohm R."/>
            <person name="Olson A."/>
            <person name="Spatafora J."/>
            <person name="Veneault-Fourrey C."/>
            <person name="Henrissat B."/>
            <person name="Grigoriev I."/>
            <person name="Martin F."/>
            <person name="Perotto S."/>
        </authorList>
    </citation>
    <scope>NUCLEOTIDE SEQUENCE [LARGE SCALE GENOMIC DNA]</scope>
    <source>
        <strain evidence="12 13">F</strain>
    </source>
</reference>
<dbReference type="InterPro" id="IPR014030">
    <property type="entry name" value="Ketoacyl_synth_N"/>
</dbReference>
<dbReference type="InterPro" id="IPR020841">
    <property type="entry name" value="PKS_Beta-ketoAc_synthase_dom"/>
</dbReference>
<dbReference type="InterPro" id="IPR020806">
    <property type="entry name" value="PKS_PP-bd"/>
</dbReference>
<feature type="active site" description="Proton donor; for dehydratase activity" evidence="8">
    <location>
        <position position="1178"/>
    </location>
</feature>
<protein>
    <submittedName>
        <fullName evidence="12">Putative polyketide synthase</fullName>
    </submittedName>
</protein>
<name>A0A2J6RQ24_HYAVF</name>
<dbReference type="PROSITE" id="PS52019">
    <property type="entry name" value="PKS_MFAS_DH"/>
    <property type="match status" value="1"/>
</dbReference>
<dbReference type="InterPro" id="IPR016035">
    <property type="entry name" value="Acyl_Trfase/lysoPLipase"/>
</dbReference>
<feature type="domain" description="Carrier" evidence="9">
    <location>
        <begin position="2331"/>
        <end position="2408"/>
    </location>
</feature>
<dbReference type="InterPro" id="IPR057326">
    <property type="entry name" value="KR_dom"/>
</dbReference>
<dbReference type="Gene3D" id="3.40.366.10">
    <property type="entry name" value="Malonyl-Coenzyme A Acyl Carrier Protein, domain 2"/>
    <property type="match status" value="1"/>
</dbReference>
<dbReference type="InterPro" id="IPR036736">
    <property type="entry name" value="ACP-like_sf"/>
</dbReference>
<dbReference type="GO" id="GO:0044550">
    <property type="term" value="P:secondary metabolite biosynthetic process"/>
    <property type="evidence" value="ECO:0007669"/>
    <property type="project" value="TreeGrafter"/>
</dbReference>
<dbReference type="InterPro" id="IPR013149">
    <property type="entry name" value="ADH-like_C"/>
</dbReference>
<dbReference type="InterPro" id="IPR020843">
    <property type="entry name" value="ER"/>
</dbReference>
<keyword evidence="1" id="KW-0596">Phosphopantetheine</keyword>
<dbReference type="GO" id="GO:0008757">
    <property type="term" value="F:S-adenosylmethionine-dependent methyltransferase activity"/>
    <property type="evidence" value="ECO:0007669"/>
    <property type="project" value="InterPro"/>
</dbReference>
<dbReference type="GO" id="GO:0004312">
    <property type="term" value="F:fatty acid synthase activity"/>
    <property type="evidence" value="ECO:0007669"/>
    <property type="project" value="TreeGrafter"/>
</dbReference>
<dbReference type="InterPro" id="IPR049900">
    <property type="entry name" value="PKS_mFAS_DH"/>
</dbReference>
<dbReference type="SUPFAM" id="SSF52151">
    <property type="entry name" value="FabD/lysophospholipase-like"/>
    <property type="match status" value="1"/>
</dbReference>
<dbReference type="Pfam" id="PF00698">
    <property type="entry name" value="Acyl_transf_1"/>
    <property type="match status" value="1"/>
</dbReference>
<evidence type="ECO:0000256" key="6">
    <source>
        <dbReference type="ARBA" id="ARBA00023268"/>
    </source>
</evidence>
<dbReference type="InterPro" id="IPR016036">
    <property type="entry name" value="Malonyl_transacylase_ACP-bd"/>
</dbReference>
<dbReference type="Gene3D" id="3.40.47.10">
    <property type="match status" value="1"/>
</dbReference>
<dbReference type="Pfam" id="PF08241">
    <property type="entry name" value="Methyltransf_11"/>
    <property type="match status" value="1"/>
</dbReference>
<dbReference type="PANTHER" id="PTHR43775">
    <property type="entry name" value="FATTY ACID SYNTHASE"/>
    <property type="match status" value="1"/>
</dbReference>
<dbReference type="InterPro" id="IPR001227">
    <property type="entry name" value="Ac_transferase_dom_sf"/>
</dbReference>
<accession>A0A2J6RQ24</accession>
<dbReference type="Pfam" id="PF23297">
    <property type="entry name" value="ACP_SdgA_C"/>
    <property type="match status" value="1"/>
</dbReference>